<organism evidence="1">
    <name type="scientific">marine sediment metagenome</name>
    <dbReference type="NCBI Taxonomy" id="412755"/>
    <lineage>
        <taxon>unclassified sequences</taxon>
        <taxon>metagenomes</taxon>
        <taxon>ecological metagenomes</taxon>
    </lineage>
</organism>
<gene>
    <name evidence="1" type="ORF">LCGC14_2298500</name>
</gene>
<sequence length="60" mass="6931">MPQLNLTPLPLGDEDLDRLAEITERDIIQAQSFATKHLDPRYKNLLLAESQELVELEEQQ</sequence>
<proteinExistence type="predicted"/>
<protein>
    <submittedName>
        <fullName evidence="1">Uncharacterized protein</fullName>
    </submittedName>
</protein>
<reference evidence="1" key="1">
    <citation type="journal article" date="2015" name="Nature">
        <title>Complex archaea that bridge the gap between prokaryotes and eukaryotes.</title>
        <authorList>
            <person name="Spang A."/>
            <person name="Saw J.H."/>
            <person name="Jorgensen S.L."/>
            <person name="Zaremba-Niedzwiedzka K."/>
            <person name="Martijn J."/>
            <person name="Lind A.E."/>
            <person name="van Eijk R."/>
            <person name="Schleper C."/>
            <person name="Guy L."/>
            <person name="Ettema T.J."/>
        </authorList>
    </citation>
    <scope>NUCLEOTIDE SEQUENCE</scope>
</reference>
<dbReference type="EMBL" id="LAZR01032349">
    <property type="protein sequence ID" value="KKL51140.1"/>
    <property type="molecule type" value="Genomic_DNA"/>
</dbReference>
<evidence type="ECO:0000313" key="1">
    <source>
        <dbReference type="EMBL" id="KKL51140.1"/>
    </source>
</evidence>
<accession>A0A0F9F1L0</accession>
<dbReference type="AlphaFoldDB" id="A0A0F9F1L0"/>
<name>A0A0F9F1L0_9ZZZZ</name>
<comment type="caution">
    <text evidence="1">The sequence shown here is derived from an EMBL/GenBank/DDBJ whole genome shotgun (WGS) entry which is preliminary data.</text>
</comment>